<sequence>MASISVAAVFVCCLLAAFFSPALVQGEMARYDNYRVYKLNIESVDQLQLLQLIEQHSDGYTFLSDPVHLNTTVKLVVAPHKVAEFGEFNQRFSLKAEIAFENLQALIDRQLRGRRETFGWTAYHPLEDINAWLDTLIQQYPDVVSPIVAGETYEGRQIRGVKVSYKQGNSAVFMEGTIHSREWISAATVTWVLNELLTSEDVSVRNIAENYDWYVVPVANPDGYVYTHTTTRLWRKTRSRQNVLCYGVDPNRNWDYKFNQGGTSTIPCSDTFSGASPFSEIETRTLSEYIATIPNLSTYLDFHSSGQLLMIPYGHTQEPLDNYYELMEIGTKAAAKLQERHGSVYQVGNIAEIIYVASGSSLDWVKGTLQTPLTFAYELRDTGEYGFLLPPEQIIPTAEETLDSIIVILEEGKAMASFKPRKALSVPWTTPIFTMKLLLVCLACALFGATVAEKARYDNYRVYRIRVQTDRQLELLQAIEQYPDGYQFWSAPAKVGTEVLLVVPPHKRGHFSDIRAQYALRAELQTANLQEQIDLESRPSLRKETFGWTAYYNTDAIYAWLDSLVASYPSVVSPLNIGNSFEGRPIKGVKVSYKAGNKAVFMEGLIHAREWVSGATVTWVLNELLTSSDPKVRQIAENYDWYFFPVTNPDGYEYTHTTDRQWRKTRSQSSILCRGADPNRNWGYNFMQGGASSVPCSDTFAGASPFSEIETRQLSDFIATLDNLSTYLAFHSFSQLLLVPYGHTTARLDNYDETIAIGTKAINKLQQRYGTTYRIGNIAEAIYVASGGSVDWVKGVLRTPLVYAYELRDLGRFGFVLPPEQIIPTAEETLDSIIVILEEGANYGYH</sequence>
<dbReference type="GO" id="GO:0006508">
    <property type="term" value="P:proteolysis"/>
    <property type="evidence" value="ECO:0007669"/>
    <property type="project" value="UniProtKB-KW"/>
</dbReference>
<dbReference type="GO" id="GO:0004181">
    <property type="term" value="F:metallocarboxypeptidase activity"/>
    <property type="evidence" value="ECO:0007669"/>
    <property type="project" value="InterPro"/>
</dbReference>
<evidence type="ECO:0000256" key="6">
    <source>
        <dbReference type="ARBA" id="ARBA00022670"/>
    </source>
</evidence>
<keyword evidence="5" id="KW-0121">Carboxypeptidase</keyword>
<evidence type="ECO:0000256" key="5">
    <source>
        <dbReference type="ARBA" id="ARBA00022645"/>
    </source>
</evidence>
<evidence type="ECO:0000256" key="7">
    <source>
        <dbReference type="ARBA" id="ARBA00022723"/>
    </source>
</evidence>
<dbReference type="STRING" id="43041.A0A182K4R6"/>
<evidence type="ECO:0000313" key="19">
    <source>
        <dbReference type="Proteomes" id="UP000075881"/>
    </source>
</evidence>
<evidence type="ECO:0000256" key="13">
    <source>
        <dbReference type="ARBA" id="ARBA00057299"/>
    </source>
</evidence>
<evidence type="ECO:0000256" key="16">
    <source>
        <dbReference type="SAM" id="SignalP"/>
    </source>
</evidence>
<protein>
    <recommendedName>
        <fullName evidence="14">Zinc carboxypeptidase A 1</fullName>
    </recommendedName>
</protein>
<evidence type="ECO:0000256" key="12">
    <source>
        <dbReference type="ARBA" id="ARBA00023157"/>
    </source>
</evidence>
<dbReference type="PROSITE" id="PS00132">
    <property type="entry name" value="CARBOXYPEPT_ZN_1"/>
    <property type="match status" value="1"/>
</dbReference>
<dbReference type="PROSITE" id="PS52035">
    <property type="entry name" value="PEPTIDASE_M14"/>
    <property type="match status" value="2"/>
</dbReference>
<dbReference type="InterPro" id="IPR057247">
    <property type="entry name" value="CARBOXYPEPT_ZN_2"/>
</dbReference>
<evidence type="ECO:0000256" key="10">
    <source>
        <dbReference type="ARBA" id="ARBA00022833"/>
    </source>
</evidence>
<feature type="chain" id="PRO_5008125126" description="Zinc carboxypeptidase A 1" evidence="16">
    <location>
        <begin position="27"/>
        <end position="846"/>
    </location>
</feature>
<dbReference type="PROSITE" id="PS00133">
    <property type="entry name" value="CARBOXYPEPT_ZN_2"/>
    <property type="match status" value="1"/>
</dbReference>
<reference evidence="19" key="1">
    <citation type="submission" date="2013-03" db="EMBL/GenBank/DDBJ databases">
        <title>The Genome Sequence of Anopheles christyi ACHKN1017.</title>
        <authorList>
            <consortium name="The Broad Institute Genomics Platform"/>
            <person name="Neafsey D.E."/>
            <person name="Besansky N."/>
            <person name="Walker B."/>
            <person name="Young S.K."/>
            <person name="Zeng Q."/>
            <person name="Gargeya S."/>
            <person name="Fitzgerald M."/>
            <person name="Haas B."/>
            <person name="Abouelleil A."/>
            <person name="Allen A.W."/>
            <person name="Alvarado L."/>
            <person name="Arachchi H.M."/>
            <person name="Berlin A.M."/>
            <person name="Chapman S.B."/>
            <person name="Gainer-Dewar J."/>
            <person name="Goldberg J."/>
            <person name="Griggs A."/>
            <person name="Gujja S."/>
            <person name="Hansen M."/>
            <person name="Howarth C."/>
            <person name="Imamovic A."/>
            <person name="Ireland A."/>
            <person name="Larimer J."/>
            <person name="McCowan C."/>
            <person name="Murphy C."/>
            <person name="Pearson M."/>
            <person name="Poon T.W."/>
            <person name="Priest M."/>
            <person name="Roberts A."/>
            <person name="Saif S."/>
            <person name="Shea T."/>
            <person name="Sisk P."/>
            <person name="Sykes S."/>
            <person name="Wortman J."/>
            <person name="Nusbaum C."/>
            <person name="Birren B."/>
        </authorList>
    </citation>
    <scope>NUCLEOTIDE SEQUENCE [LARGE SCALE GENOMIC DNA]</scope>
    <source>
        <strain evidence="19">ACHKN1017</strain>
    </source>
</reference>
<evidence type="ECO:0000256" key="4">
    <source>
        <dbReference type="ARBA" id="ARBA00022525"/>
    </source>
</evidence>
<feature type="domain" description="Peptidase M14" evidence="17">
    <location>
        <begin position="550"/>
        <end position="840"/>
    </location>
</feature>
<dbReference type="VEuPathDB" id="VectorBase:ACHR005751"/>
<evidence type="ECO:0000313" key="18">
    <source>
        <dbReference type="EnsemblMetazoa" id="ACHR005751-PA"/>
    </source>
</evidence>
<dbReference type="FunFam" id="3.40.630.10:FF:000040">
    <property type="entry name" value="zinc carboxypeptidase"/>
    <property type="match status" value="2"/>
</dbReference>
<dbReference type="SMART" id="SM00631">
    <property type="entry name" value="Zn_pept"/>
    <property type="match status" value="2"/>
</dbReference>
<keyword evidence="12" id="KW-1015">Disulfide bond</keyword>
<comment type="function">
    <text evidence="13">Involved in the digestion of the blood meal.</text>
</comment>
<dbReference type="Gene3D" id="3.40.630.10">
    <property type="entry name" value="Zn peptidases"/>
    <property type="match status" value="2"/>
</dbReference>
<evidence type="ECO:0000256" key="9">
    <source>
        <dbReference type="ARBA" id="ARBA00022801"/>
    </source>
</evidence>
<accession>A0A182K4R6</accession>
<feature type="active site" description="Proton donor/acceptor" evidence="15">
    <location>
        <position position="806"/>
    </location>
</feature>
<evidence type="ECO:0000256" key="15">
    <source>
        <dbReference type="PROSITE-ProRule" id="PRU01379"/>
    </source>
</evidence>
<feature type="domain" description="Peptidase M14" evidence="17">
    <location>
        <begin position="122"/>
        <end position="412"/>
    </location>
</feature>
<dbReference type="Pfam" id="PF00246">
    <property type="entry name" value="Peptidase_M14"/>
    <property type="match status" value="2"/>
</dbReference>
<dbReference type="InterPro" id="IPR036990">
    <property type="entry name" value="M14A-like_propep"/>
</dbReference>
<proteinExistence type="inferred from homology"/>
<dbReference type="AlphaFoldDB" id="A0A182K4R6"/>
<keyword evidence="19" id="KW-1185">Reference proteome</keyword>
<comment type="subcellular location">
    <subcellularLocation>
        <location evidence="2">Secreted</location>
    </subcellularLocation>
</comment>
<keyword evidence="4" id="KW-0964">Secreted</keyword>
<comment type="cofactor">
    <cofactor evidence="1">
        <name>Zn(2+)</name>
        <dbReference type="ChEBI" id="CHEBI:29105"/>
    </cofactor>
</comment>
<dbReference type="InterPro" id="IPR003146">
    <property type="entry name" value="M14A_act_pep"/>
</dbReference>
<dbReference type="CDD" id="cd03860">
    <property type="entry name" value="M14_CP_A-B_like"/>
    <property type="match status" value="2"/>
</dbReference>
<feature type="signal peptide" evidence="16">
    <location>
        <begin position="1"/>
        <end position="26"/>
    </location>
</feature>
<evidence type="ECO:0000256" key="8">
    <source>
        <dbReference type="ARBA" id="ARBA00022729"/>
    </source>
</evidence>
<evidence type="ECO:0000256" key="1">
    <source>
        <dbReference type="ARBA" id="ARBA00001947"/>
    </source>
</evidence>
<dbReference type="Gene3D" id="3.30.70.340">
    <property type="entry name" value="Metallocarboxypeptidase-like"/>
    <property type="match status" value="2"/>
</dbReference>
<evidence type="ECO:0000256" key="3">
    <source>
        <dbReference type="ARBA" id="ARBA00005988"/>
    </source>
</evidence>
<dbReference type="FunFam" id="3.30.70.340:FF:000002">
    <property type="entry name" value="Carboxypeptidase A"/>
    <property type="match status" value="2"/>
</dbReference>
<evidence type="ECO:0000256" key="11">
    <source>
        <dbReference type="ARBA" id="ARBA00023049"/>
    </source>
</evidence>
<dbReference type="GO" id="GO:0008270">
    <property type="term" value="F:zinc ion binding"/>
    <property type="evidence" value="ECO:0007669"/>
    <property type="project" value="InterPro"/>
</dbReference>
<evidence type="ECO:0000256" key="14">
    <source>
        <dbReference type="ARBA" id="ARBA00069039"/>
    </source>
</evidence>
<dbReference type="InterPro" id="IPR000834">
    <property type="entry name" value="Peptidase_M14"/>
</dbReference>
<keyword evidence="11" id="KW-0482">Metalloprotease</keyword>
<dbReference type="SUPFAM" id="SSF54897">
    <property type="entry name" value="Protease propeptides/inhibitors"/>
    <property type="match status" value="2"/>
</dbReference>
<name>A0A182K4R6_9DIPT</name>
<dbReference type="PRINTS" id="PR00765">
    <property type="entry name" value="CRBOXYPTASEA"/>
</dbReference>
<keyword evidence="6" id="KW-0645">Protease</keyword>
<organism evidence="18 19">
    <name type="scientific">Anopheles christyi</name>
    <dbReference type="NCBI Taxonomy" id="43041"/>
    <lineage>
        <taxon>Eukaryota</taxon>
        <taxon>Metazoa</taxon>
        <taxon>Ecdysozoa</taxon>
        <taxon>Arthropoda</taxon>
        <taxon>Hexapoda</taxon>
        <taxon>Insecta</taxon>
        <taxon>Pterygota</taxon>
        <taxon>Neoptera</taxon>
        <taxon>Endopterygota</taxon>
        <taxon>Diptera</taxon>
        <taxon>Nematocera</taxon>
        <taxon>Culicoidea</taxon>
        <taxon>Culicidae</taxon>
        <taxon>Anophelinae</taxon>
        <taxon>Anopheles</taxon>
    </lineage>
</organism>
<dbReference type="SUPFAM" id="SSF53187">
    <property type="entry name" value="Zn-dependent exopeptidases"/>
    <property type="match status" value="2"/>
</dbReference>
<evidence type="ECO:0000256" key="2">
    <source>
        <dbReference type="ARBA" id="ARBA00004613"/>
    </source>
</evidence>
<keyword evidence="7" id="KW-0479">Metal-binding</keyword>
<keyword evidence="9" id="KW-0378">Hydrolase</keyword>
<feature type="active site" description="Proton donor/acceptor" evidence="15">
    <location>
        <position position="378"/>
    </location>
</feature>
<keyword evidence="8 16" id="KW-0732">Signal</keyword>
<dbReference type="GO" id="GO:0005615">
    <property type="term" value="C:extracellular space"/>
    <property type="evidence" value="ECO:0007669"/>
    <property type="project" value="TreeGrafter"/>
</dbReference>
<evidence type="ECO:0000259" key="17">
    <source>
        <dbReference type="PROSITE" id="PS52035"/>
    </source>
</evidence>
<dbReference type="InterPro" id="IPR057246">
    <property type="entry name" value="CARBOXYPEPT_ZN_1"/>
</dbReference>
<dbReference type="Proteomes" id="UP000075881">
    <property type="component" value="Unassembled WGS sequence"/>
</dbReference>
<dbReference type="EnsemblMetazoa" id="ACHR005751-RA">
    <property type="protein sequence ID" value="ACHR005751-PA"/>
    <property type="gene ID" value="ACHR005751"/>
</dbReference>
<dbReference type="PANTHER" id="PTHR11705:SF153">
    <property type="entry name" value="ZINC CARBOXYPEPTIDASE A 1-LIKE PROTEIN"/>
    <property type="match status" value="1"/>
</dbReference>
<reference evidence="18" key="2">
    <citation type="submission" date="2020-05" db="UniProtKB">
        <authorList>
            <consortium name="EnsemblMetazoa"/>
        </authorList>
    </citation>
    <scope>IDENTIFICATION</scope>
    <source>
        <strain evidence="18">ACHKN1017</strain>
    </source>
</reference>
<keyword evidence="10" id="KW-0862">Zinc</keyword>
<comment type="similarity">
    <text evidence="3 15">Belongs to the peptidase M14 family.</text>
</comment>
<dbReference type="PANTHER" id="PTHR11705">
    <property type="entry name" value="PROTEASE FAMILY M14 CARBOXYPEPTIDASE A,B"/>
    <property type="match status" value="1"/>
</dbReference>
<dbReference type="Pfam" id="PF02244">
    <property type="entry name" value="Propep_M14"/>
    <property type="match status" value="2"/>
</dbReference>